<feature type="chain" id="PRO_5043732421" description="Secreted protein" evidence="2">
    <location>
        <begin position="19"/>
        <end position="74"/>
    </location>
</feature>
<keyword evidence="4" id="KW-1185">Reference proteome</keyword>
<dbReference type="AlphaFoldDB" id="A0AAW0UTX0"/>
<evidence type="ECO:0000256" key="2">
    <source>
        <dbReference type="SAM" id="SignalP"/>
    </source>
</evidence>
<comment type="caution">
    <text evidence="3">The sequence shown here is derived from an EMBL/GenBank/DDBJ whole genome shotgun (WGS) entry which is preliminary data.</text>
</comment>
<accession>A0AAW0UTX0</accession>
<dbReference type="EMBL" id="JARAKH010000007">
    <property type="protein sequence ID" value="KAK8402638.1"/>
    <property type="molecule type" value="Genomic_DNA"/>
</dbReference>
<protein>
    <recommendedName>
        <fullName evidence="5">Secreted protein</fullName>
    </recommendedName>
</protein>
<name>A0AAW0UTX0_SCYPA</name>
<evidence type="ECO:0000256" key="1">
    <source>
        <dbReference type="SAM" id="MobiDB-lite"/>
    </source>
</evidence>
<evidence type="ECO:0000313" key="4">
    <source>
        <dbReference type="Proteomes" id="UP001487740"/>
    </source>
</evidence>
<feature type="signal peptide" evidence="2">
    <location>
        <begin position="1"/>
        <end position="18"/>
    </location>
</feature>
<sequence>MGLAALCLGSVVLGPLDGCHLLTPSHSSTPARPRHPHFPASRISGIEGSPALTVGWFDGKRWLSHPVNTDGRGR</sequence>
<proteinExistence type="predicted"/>
<keyword evidence="2" id="KW-0732">Signal</keyword>
<reference evidence="3 4" key="1">
    <citation type="submission" date="2023-03" db="EMBL/GenBank/DDBJ databases">
        <title>High-quality genome of Scylla paramamosain provides insights in environmental adaptation.</title>
        <authorList>
            <person name="Zhang L."/>
        </authorList>
    </citation>
    <scope>NUCLEOTIDE SEQUENCE [LARGE SCALE GENOMIC DNA]</scope>
    <source>
        <strain evidence="3">LZ_2023a</strain>
        <tissue evidence="3">Muscle</tissue>
    </source>
</reference>
<evidence type="ECO:0000313" key="3">
    <source>
        <dbReference type="EMBL" id="KAK8402638.1"/>
    </source>
</evidence>
<organism evidence="3 4">
    <name type="scientific">Scylla paramamosain</name>
    <name type="common">Mud crab</name>
    <dbReference type="NCBI Taxonomy" id="85552"/>
    <lineage>
        <taxon>Eukaryota</taxon>
        <taxon>Metazoa</taxon>
        <taxon>Ecdysozoa</taxon>
        <taxon>Arthropoda</taxon>
        <taxon>Crustacea</taxon>
        <taxon>Multicrustacea</taxon>
        <taxon>Malacostraca</taxon>
        <taxon>Eumalacostraca</taxon>
        <taxon>Eucarida</taxon>
        <taxon>Decapoda</taxon>
        <taxon>Pleocyemata</taxon>
        <taxon>Brachyura</taxon>
        <taxon>Eubrachyura</taxon>
        <taxon>Portunoidea</taxon>
        <taxon>Portunidae</taxon>
        <taxon>Portuninae</taxon>
        <taxon>Scylla</taxon>
    </lineage>
</organism>
<evidence type="ECO:0008006" key="5">
    <source>
        <dbReference type="Google" id="ProtNLM"/>
    </source>
</evidence>
<gene>
    <name evidence="3" type="ORF">O3P69_000768</name>
</gene>
<dbReference type="Proteomes" id="UP001487740">
    <property type="component" value="Unassembled WGS sequence"/>
</dbReference>
<feature type="region of interest" description="Disordered" evidence="1">
    <location>
        <begin position="26"/>
        <end position="46"/>
    </location>
</feature>